<evidence type="ECO:0000313" key="2">
    <source>
        <dbReference type="Proteomes" id="UP001243375"/>
    </source>
</evidence>
<reference evidence="1" key="1">
    <citation type="submission" date="2023-04" db="EMBL/GenBank/DDBJ databases">
        <title>Draft Genome sequencing of Naganishia species isolated from polar environments using Oxford Nanopore Technology.</title>
        <authorList>
            <person name="Leo P."/>
            <person name="Venkateswaran K."/>
        </authorList>
    </citation>
    <scope>NUCLEOTIDE SEQUENCE</scope>
    <source>
        <strain evidence="1">MNA-CCFEE 5425</strain>
    </source>
</reference>
<comment type="caution">
    <text evidence="1">The sequence shown here is derived from an EMBL/GenBank/DDBJ whole genome shotgun (WGS) entry which is preliminary data.</text>
</comment>
<dbReference type="Proteomes" id="UP001243375">
    <property type="component" value="Unassembled WGS sequence"/>
</dbReference>
<sequence>MQDSPLPIYISPASNALLGHPDGEFTLVRGAAKTGIFQGVSAASSLPFHELLEEKERLDAELGSKMNMGYQVYVQSDREKSEALVKEAVEGGVKALFLTVDTAVLGHRQKV</sequence>
<proteinExistence type="predicted"/>
<protein>
    <submittedName>
        <fullName evidence="1">Uncharacterized protein</fullName>
    </submittedName>
</protein>
<dbReference type="EMBL" id="JASBWU010000011">
    <property type="protein sequence ID" value="KAJ9118318.1"/>
    <property type="molecule type" value="Genomic_DNA"/>
</dbReference>
<evidence type="ECO:0000313" key="1">
    <source>
        <dbReference type="EMBL" id="KAJ9118318.1"/>
    </source>
</evidence>
<organism evidence="1 2">
    <name type="scientific">Naganishia vaughanmartiniae</name>
    <dbReference type="NCBI Taxonomy" id="1424756"/>
    <lineage>
        <taxon>Eukaryota</taxon>
        <taxon>Fungi</taxon>
        <taxon>Dikarya</taxon>
        <taxon>Basidiomycota</taxon>
        <taxon>Agaricomycotina</taxon>
        <taxon>Tremellomycetes</taxon>
        <taxon>Filobasidiales</taxon>
        <taxon>Filobasidiaceae</taxon>
        <taxon>Naganishia</taxon>
    </lineage>
</organism>
<keyword evidence="2" id="KW-1185">Reference proteome</keyword>
<name>A0ACC2X3G8_9TREE</name>
<gene>
    <name evidence="1" type="ORF">QFC22_004229</name>
</gene>
<accession>A0ACC2X3G8</accession>